<dbReference type="EMBL" id="JAUEPU010000038">
    <property type="protein sequence ID" value="KAK0489570.1"/>
    <property type="molecule type" value="Genomic_DNA"/>
</dbReference>
<dbReference type="Gene3D" id="3.30.710.10">
    <property type="entry name" value="Potassium Channel Kv1.1, Chain A"/>
    <property type="match status" value="1"/>
</dbReference>
<feature type="compositionally biased region" description="Low complexity" evidence="1">
    <location>
        <begin position="699"/>
        <end position="726"/>
    </location>
</feature>
<accession>A0AA39URE0</accession>
<organism evidence="3 4">
    <name type="scientific">Armillaria luteobubalina</name>
    <dbReference type="NCBI Taxonomy" id="153913"/>
    <lineage>
        <taxon>Eukaryota</taxon>
        <taxon>Fungi</taxon>
        <taxon>Dikarya</taxon>
        <taxon>Basidiomycota</taxon>
        <taxon>Agaricomycotina</taxon>
        <taxon>Agaricomycetes</taxon>
        <taxon>Agaricomycetidae</taxon>
        <taxon>Agaricales</taxon>
        <taxon>Marasmiineae</taxon>
        <taxon>Physalacriaceae</taxon>
        <taxon>Armillaria</taxon>
    </lineage>
</organism>
<dbReference type="SUPFAM" id="SSF54695">
    <property type="entry name" value="POZ domain"/>
    <property type="match status" value="1"/>
</dbReference>
<evidence type="ECO:0000313" key="3">
    <source>
        <dbReference type="EMBL" id="KAK0489570.1"/>
    </source>
</evidence>
<gene>
    <name evidence="3" type="ORF">EDD18DRAFT_1311257</name>
</gene>
<dbReference type="Pfam" id="PF00651">
    <property type="entry name" value="BTB"/>
    <property type="match status" value="1"/>
</dbReference>
<feature type="compositionally biased region" description="Low complexity" evidence="1">
    <location>
        <begin position="774"/>
        <end position="787"/>
    </location>
</feature>
<protein>
    <recommendedName>
        <fullName evidence="2">BTB domain-containing protein</fullName>
    </recommendedName>
</protein>
<name>A0AA39URE0_9AGAR</name>
<feature type="region of interest" description="Disordered" evidence="1">
    <location>
        <begin position="902"/>
        <end position="932"/>
    </location>
</feature>
<sequence>MALVVSPPGLQEATKNSTTTWQVDLESLFHHAKDRFPDVVWEVGIEDQTEEVWGHKGLDIPHLGDDGSRTSSPMRVTSPAPSAMTGTILRLNTPINPALFSNELEYLYTGQGFGEAFEFLFDSSESRQEGDAEELRIDKLRKDLVFMWRSRLYSDVRIELTGTFSSSNPEHTTAIFSSHRFILVSRCSYFHTALISWPSAPSKSTSSEPLTLSLPSPPFTPASLHFTLGFIYTGTLVFSHRSYDLDTAFHILRSATYLSLQTLYDEIQARIVQEMMHGLYHAFLEFSEYERITGGKWGTGGCRCRQCARRAPRVLEFALSDDVKNAHLDRGARRALVGLFGEGWCTSEFSALPQKIKDNLLKGVGKRTTPQNVFALLFAAEHALGKLSNVIDAWADSVRDMILLGRKTIDNVLASQSDACFSQPDWLELMETDGVRFEDGERVDWIMASVKRGVNDKNAAIVYQTLVNDQAMLPGTSHIRVQVEQTRLDVLSWLRKRWLGVRNEGGFDSIEGWAVKEISDNIDIPVEDILKPALNGGAKNTPRASLSAPKDNDKDSDMQSMRVSVLSRNLPARSNASITPSVRSVPSTSTASTSSPRRKVTDPRPDSKLTPSKSSSPAPTPSLNEPIEETEARTTPIGPSSVSSRRPKSTASSIASASTVRKSSPASSLRPPSRVSTVSTNTTNDGASTAYKTARSRKSSTASNMSTSSVRTTKSTTSLASKSPSTRSPVVKKAPSIAPRSISGTPVKKEAKIPVPPLPKAKPKVHKKTESVASTSSSDTIKTTSAPPKTPPTEPAIISSAPSVSTQTKGATLEIGIPCIISSRRKRFKAYARWVGVEVPGNFTGDLGGEWNDGSWGGIRYFDIGSGASSEWGDGSGSGFAGRRKADWVHMPRNGNGTVKGVKRSAEGMGGRAKRIRSSSPAGSDSETAESRGLFVRPQQVLYVVDAIDGDL</sequence>
<feature type="region of interest" description="Disordered" evidence="1">
    <location>
        <begin position="533"/>
        <end position="804"/>
    </location>
</feature>
<keyword evidence="4" id="KW-1185">Reference proteome</keyword>
<dbReference type="InterPro" id="IPR011333">
    <property type="entry name" value="SKP1/BTB/POZ_sf"/>
</dbReference>
<evidence type="ECO:0000259" key="2">
    <source>
        <dbReference type="PROSITE" id="PS50097"/>
    </source>
</evidence>
<dbReference type="PANTHER" id="PTHR22427:SF7">
    <property type="entry name" value="GH15728P"/>
    <property type="match status" value="1"/>
</dbReference>
<feature type="compositionally biased region" description="Low complexity" evidence="1">
    <location>
        <begin position="649"/>
        <end position="684"/>
    </location>
</feature>
<evidence type="ECO:0000256" key="1">
    <source>
        <dbReference type="SAM" id="MobiDB-lite"/>
    </source>
</evidence>
<feature type="compositionally biased region" description="Low complexity" evidence="1">
    <location>
        <begin position="579"/>
        <end position="595"/>
    </location>
</feature>
<reference evidence="3" key="1">
    <citation type="submission" date="2023-06" db="EMBL/GenBank/DDBJ databases">
        <authorList>
            <consortium name="Lawrence Berkeley National Laboratory"/>
            <person name="Ahrendt S."/>
            <person name="Sahu N."/>
            <person name="Indic B."/>
            <person name="Wong-Bajracharya J."/>
            <person name="Merenyi Z."/>
            <person name="Ke H.-M."/>
            <person name="Monk M."/>
            <person name="Kocsube S."/>
            <person name="Drula E."/>
            <person name="Lipzen A."/>
            <person name="Balint B."/>
            <person name="Henrissat B."/>
            <person name="Andreopoulos B."/>
            <person name="Martin F.M."/>
            <person name="Harder C.B."/>
            <person name="Rigling D."/>
            <person name="Ford K.L."/>
            <person name="Foster G.D."/>
            <person name="Pangilinan J."/>
            <person name="Papanicolaou A."/>
            <person name="Barry K."/>
            <person name="LaButti K."/>
            <person name="Viragh M."/>
            <person name="Koriabine M."/>
            <person name="Yan M."/>
            <person name="Riley R."/>
            <person name="Champramary S."/>
            <person name="Plett K.L."/>
            <person name="Tsai I.J."/>
            <person name="Slot J."/>
            <person name="Sipos G."/>
            <person name="Plett J."/>
            <person name="Nagy L.G."/>
            <person name="Grigoriev I.V."/>
        </authorList>
    </citation>
    <scope>NUCLEOTIDE SEQUENCE</scope>
    <source>
        <strain evidence="3">HWK02</strain>
    </source>
</reference>
<proteinExistence type="predicted"/>
<dbReference type="AlphaFoldDB" id="A0AA39URE0"/>
<dbReference type="InterPro" id="IPR000210">
    <property type="entry name" value="BTB/POZ_dom"/>
</dbReference>
<evidence type="ECO:0000313" key="4">
    <source>
        <dbReference type="Proteomes" id="UP001175228"/>
    </source>
</evidence>
<dbReference type="Proteomes" id="UP001175228">
    <property type="component" value="Unassembled WGS sequence"/>
</dbReference>
<dbReference type="PANTHER" id="PTHR22427">
    <property type="entry name" value="GH15728P"/>
    <property type="match status" value="1"/>
</dbReference>
<dbReference type="CDD" id="cd18186">
    <property type="entry name" value="BTB_POZ_ZBTB_KLHL-like"/>
    <property type="match status" value="1"/>
</dbReference>
<dbReference type="PROSITE" id="PS50097">
    <property type="entry name" value="BTB"/>
    <property type="match status" value="1"/>
</dbReference>
<comment type="caution">
    <text evidence="3">The sequence shown here is derived from an EMBL/GenBank/DDBJ whole genome shotgun (WGS) entry which is preliminary data.</text>
</comment>
<feature type="compositionally biased region" description="Low complexity" evidence="1">
    <location>
        <begin position="608"/>
        <end position="623"/>
    </location>
</feature>
<feature type="domain" description="BTB" evidence="2">
    <location>
        <begin position="154"/>
        <end position="240"/>
    </location>
</feature>